<organism evidence="2 3">
    <name type="scientific">Parendozoicomonas callyspongiae</name>
    <dbReference type="NCBI Taxonomy" id="2942213"/>
    <lineage>
        <taxon>Bacteria</taxon>
        <taxon>Pseudomonadati</taxon>
        <taxon>Pseudomonadota</taxon>
        <taxon>Gammaproteobacteria</taxon>
        <taxon>Oceanospirillales</taxon>
        <taxon>Endozoicomonadaceae</taxon>
        <taxon>Parendozoicomonas</taxon>
    </lineage>
</organism>
<accession>A0ABT0PFK8</accession>
<evidence type="ECO:0000313" key="3">
    <source>
        <dbReference type="Proteomes" id="UP001203338"/>
    </source>
</evidence>
<dbReference type="EMBL" id="JAMFLX010000010">
    <property type="protein sequence ID" value="MCL6270150.1"/>
    <property type="molecule type" value="Genomic_DNA"/>
</dbReference>
<reference evidence="2 3" key="1">
    <citation type="submission" date="2022-05" db="EMBL/GenBank/DDBJ databases">
        <authorList>
            <person name="Park J.-S."/>
        </authorList>
    </citation>
    <scope>NUCLEOTIDE SEQUENCE [LARGE SCALE GENOMIC DNA]</scope>
    <source>
        <strain evidence="2 3">2012CJ34-2</strain>
    </source>
</reference>
<protein>
    <submittedName>
        <fullName evidence="2">Uncharacterized protein</fullName>
    </submittedName>
</protein>
<gene>
    <name evidence="2" type="ORF">M3P05_09415</name>
</gene>
<sequence>MSDFLTNEIRKRASPAQREKLDHGLCAGQESSGFMKISLDMSQLLRQPTSSMTMALMAAFK</sequence>
<keyword evidence="3" id="KW-1185">Reference proteome</keyword>
<dbReference type="RefSeq" id="WP_249699307.1">
    <property type="nucleotide sequence ID" value="NZ_JAMFLX010000010.1"/>
</dbReference>
<evidence type="ECO:0000313" key="2">
    <source>
        <dbReference type="EMBL" id="MCL6270150.1"/>
    </source>
</evidence>
<proteinExistence type="predicted"/>
<comment type="caution">
    <text evidence="2">The sequence shown here is derived from an EMBL/GenBank/DDBJ whole genome shotgun (WGS) entry which is preliminary data.</text>
</comment>
<name>A0ABT0PFK8_9GAMM</name>
<evidence type="ECO:0000256" key="1">
    <source>
        <dbReference type="SAM" id="MobiDB-lite"/>
    </source>
</evidence>
<feature type="region of interest" description="Disordered" evidence="1">
    <location>
        <begin position="1"/>
        <end position="23"/>
    </location>
</feature>
<dbReference type="Proteomes" id="UP001203338">
    <property type="component" value="Unassembled WGS sequence"/>
</dbReference>